<dbReference type="PANTHER" id="PTHR11644:SF2">
    <property type="entry name" value="CYTIDINE DEAMINASE"/>
    <property type="match status" value="1"/>
</dbReference>
<organism evidence="6 7">
    <name type="scientific">Nocardioides jiangsuensis</name>
    <dbReference type="NCBI Taxonomy" id="2866161"/>
    <lineage>
        <taxon>Bacteria</taxon>
        <taxon>Bacillati</taxon>
        <taxon>Actinomycetota</taxon>
        <taxon>Actinomycetes</taxon>
        <taxon>Propionibacteriales</taxon>
        <taxon>Nocardioidaceae</taxon>
        <taxon>Nocardioides</taxon>
    </lineage>
</organism>
<evidence type="ECO:0000256" key="2">
    <source>
        <dbReference type="ARBA" id="ARBA00022723"/>
    </source>
</evidence>
<evidence type="ECO:0000256" key="4">
    <source>
        <dbReference type="ARBA" id="ARBA00022833"/>
    </source>
</evidence>
<evidence type="ECO:0000259" key="5">
    <source>
        <dbReference type="PROSITE" id="PS51747"/>
    </source>
</evidence>
<keyword evidence="2" id="KW-0479">Metal-binding</keyword>
<dbReference type="PANTHER" id="PTHR11644">
    <property type="entry name" value="CYTIDINE DEAMINASE"/>
    <property type="match status" value="1"/>
</dbReference>
<dbReference type="InterPro" id="IPR050202">
    <property type="entry name" value="Cyt/Deoxycyt_deaminase"/>
</dbReference>
<reference evidence="6 7" key="1">
    <citation type="submission" date="2021-08" db="EMBL/GenBank/DDBJ databases">
        <title>Nocardioides bacterium WL0053 sp. nov., isolated from the sediment.</title>
        <authorList>
            <person name="Wang L."/>
            <person name="Zhang D."/>
            <person name="Zhang A."/>
        </authorList>
    </citation>
    <scope>NUCLEOTIDE SEQUENCE [LARGE SCALE GENOMIC DNA]</scope>
    <source>
        <strain evidence="6 7">WL0053</strain>
    </source>
</reference>
<dbReference type="Gene3D" id="3.40.140.10">
    <property type="entry name" value="Cytidine Deaminase, domain 2"/>
    <property type="match status" value="1"/>
</dbReference>
<name>A0ABS7RH40_9ACTN</name>
<evidence type="ECO:0000313" key="6">
    <source>
        <dbReference type="EMBL" id="MBY9074355.1"/>
    </source>
</evidence>
<dbReference type="InterPro" id="IPR002125">
    <property type="entry name" value="CMP_dCMP_dom"/>
</dbReference>
<dbReference type="CDD" id="cd01283">
    <property type="entry name" value="cytidine_deaminase"/>
    <property type="match status" value="1"/>
</dbReference>
<dbReference type="EMBL" id="JAIEZQ010000001">
    <property type="protein sequence ID" value="MBY9074355.1"/>
    <property type="molecule type" value="Genomic_DNA"/>
</dbReference>
<dbReference type="PROSITE" id="PS00903">
    <property type="entry name" value="CYT_DCMP_DEAMINASES_1"/>
    <property type="match status" value="1"/>
</dbReference>
<comment type="similarity">
    <text evidence="1">Belongs to the cytidine and deoxycytidylate deaminase family.</text>
</comment>
<dbReference type="InterPro" id="IPR016193">
    <property type="entry name" value="Cytidine_deaminase-like"/>
</dbReference>
<protein>
    <submittedName>
        <fullName evidence="6">Cytidine deaminase</fullName>
    </submittedName>
</protein>
<gene>
    <name evidence="6" type="ORF">K1X13_05930</name>
</gene>
<dbReference type="Pfam" id="PF00383">
    <property type="entry name" value="dCMP_cyt_deam_1"/>
    <property type="match status" value="1"/>
</dbReference>
<feature type="domain" description="CMP/dCMP-type deaminase" evidence="5">
    <location>
        <begin position="1"/>
        <end position="120"/>
    </location>
</feature>
<evidence type="ECO:0000313" key="7">
    <source>
        <dbReference type="Proteomes" id="UP000754710"/>
    </source>
</evidence>
<evidence type="ECO:0000256" key="3">
    <source>
        <dbReference type="ARBA" id="ARBA00022801"/>
    </source>
</evidence>
<comment type="caution">
    <text evidence="6">The sequence shown here is derived from an EMBL/GenBank/DDBJ whole genome shotgun (WGS) entry which is preliminary data.</text>
</comment>
<dbReference type="SUPFAM" id="SSF53927">
    <property type="entry name" value="Cytidine deaminase-like"/>
    <property type="match status" value="1"/>
</dbReference>
<dbReference type="InterPro" id="IPR016192">
    <property type="entry name" value="APOBEC/CMP_deaminase_Zn-bd"/>
</dbReference>
<keyword evidence="7" id="KW-1185">Reference proteome</keyword>
<sequence>MVEAAEAAVRSLPDGDTHTVAAAAMDTQGRVFTGVNVSHFTGGPCAELVAVGAAAAANAGPLLTIVAVGDRDRGVLAPCGRCRQVLLDLHPEVFVVVPTEDAGLVTRPVRDLLPYSYVATHPTG</sequence>
<keyword evidence="4" id="KW-0862">Zinc</keyword>
<dbReference type="PROSITE" id="PS51747">
    <property type="entry name" value="CYT_DCMP_DEAMINASES_2"/>
    <property type="match status" value="1"/>
</dbReference>
<proteinExistence type="inferred from homology"/>
<dbReference type="Proteomes" id="UP000754710">
    <property type="component" value="Unassembled WGS sequence"/>
</dbReference>
<keyword evidence="3" id="KW-0378">Hydrolase</keyword>
<accession>A0ABS7RH40</accession>
<evidence type="ECO:0000256" key="1">
    <source>
        <dbReference type="ARBA" id="ARBA00006576"/>
    </source>
</evidence>